<gene>
    <name evidence="3" type="ORF">MNOR_LOCUS37183</name>
</gene>
<evidence type="ECO:0000313" key="4">
    <source>
        <dbReference type="Proteomes" id="UP001497623"/>
    </source>
</evidence>
<evidence type="ECO:0000256" key="2">
    <source>
        <dbReference type="SAM" id="SignalP"/>
    </source>
</evidence>
<organism evidence="3 4">
    <name type="scientific">Meganyctiphanes norvegica</name>
    <name type="common">Northern krill</name>
    <name type="synonym">Thysanopoda norvegica</name>
    <dbReference type="NCBI Taxonomy" id="48144"/>
    <lineage>
        <taxon>Eukaryota</taxon>
        <taxon>Metazoa</taxon>
        <taxon>Ecdysozoa</taxon>
        <taxon>Arthropoda</taxon>
        <taxon>Crustacea</taxon>
        <taxon>Multicrustacea</taxon>
        <taxon>Malacostraca</taxon>
        <taxon>Eumalacostraca</taxon>
        <taxon>Eucarida</taxon>
        <taxon>Euphausiacea</taxon>
        <taxon>Euphausiidae</taxon>
        <taxon>Meganyctiphanes</taxon>
    </lineage>
</organism>
<feature type="non-terminal residue" evidence="3">
    <location>
        <position position="1"/>
    </location>
</feature>
<dbReference type="AlphaFoldDB" id="A0AAV2SJQ5"/>
<feature type="chain" id="PRO_5043382652" evidence="2">
    <location>
        <begin position="23"/>
        <end position="107"/>
    </location>
</feature>
<keyword evidence="4" id="KW-1185">Reference proteome</keyword>
<keyword evidence="2" id="KW-0732">Signal</keyword>
<feature type="region of interest" description="Disordered" evidence="1">
    <location>
        <begin position="24"/>
        <end position="78"/>
    </location>
</feature>
<feature type="compositionally biased region" description="Polar residues" evidence="1">
    <location>
        <begin position="28"/>
        <end position="46"/>
    </location>
</feature>
<feature type="compositionally biased region" description="Basic and acidic residues" evidence="1">
    <location>
        <begin position="64"/>
        <end position="76"/>
    </location>
</feature>
<protein>
    <submittedName>
        <fullName evidence="3">Uncharacterized protein</fullName>
    </submittedName>
</protein>
<comment type="caution">
    <text evidence="3">The sequence shown here is derived from an EMBL/GenBank/DDBJ whole genome shotgun (WGS) entry which is preliminary data.</text>
</comment>
<dbReference type="EMBL" id="CAXKWB010072925">
    <property type="protein sequence ID" value="CAL4196513.1"/>
    <property type="molecule type" value="Genomic_DNA"/>
</dbReference>
<reference evidence="3 4" key="1">
    <citation type="submission" date="2024-05" db="EMBL/GenBank/DDBJ databases">
        <authorList>
            <person name="Wallberg A."/>
        </authorList>
    </citation>
    <scope>NUCLEOTIDE SEQUENCE [LARGE SCALE GENOMIC DNA]</scope>
</reference>
<evidence type="ECO:0000256" key="1">
    <source>
        <dbReference type="SAM" id="MobiDB-lite"/>
    </source>
</evidence>
<proteinExistence type="predicted"/>
<feature type="non-terminal residue" evidence="3">
    <location>
        <position position="107"/>
    </location>
</feature>
<name>A0AAV2SJQ5_MEGNR</name>
<dbReference type="Proteomes" id="UP001497623">
    <property type="component" value="Unassembled WGS sequence"/>
</dbReference>
<feature type="compositionally biased region" description="Low complexity" evidence="1">
    <location>
        <begin position="47"/>
        <end position="60"/>
    </location>
</feature>
<sequence>HIQLRITMNLVVTLCIITVVHSSERSTLEPNDSQSTTSIYSTENKMNYSDSNTTTSDYSTESALKSDDTKTREKFNKSSASSEFVMKTKHTTKSINPRNWPGYFIYI</sequence>
<accession>A0AAV2SJQ5</accession>
<feature type="signal peptide" evidence="2">
    <location>
        <begin position="1"/>
        <end position="22"/>
    </location>
</feature>
<evidence type="ECO:0000313" key="3">
    <source>
        <dbReference type="EMBL" id="CAL4196513.1"/>
    </source>
</evidence>